<dbReference type="GO" id="GO:0005829">
    <property type="term" value="C:cytosol"/>
    <property type="evidence" value="ECO:0007669"/>
    <property type="project" value="TreeGrafter"/>
</dbReference>
<keyword evidence="5" id="KW-0378">Hydrolase</keyword>
<organism evidence="10">
    <name type="scientific">Chlamydomonas leiostraca</name>
    <dbReference type="NCBI Taxonomy" id="1034604"/>
    <lineage>
        <taxon>Eukaryota</taxon>
        <taxon>Viridiplantae</taxon>
        <taxon>Chlorophyta</taxon>
        <taxon>core chlorophytes</taxon>
        <taxon>Chlorophyceae</taxon>
        <taxon>CS clade</taxon>
        <taxon>Chlamydomonadales</taxon>
        <taxon>Chlamydomonadaceae</taxon>
        <taxon>Chlamydomonas</taxon>
    </lineage>
</organism>
<dbReference type="Pfam" id="PF01546">
    <property type="entry name" value="Peptidase_M20"/>
    <property type="match status" value="1"/>
</dbReference>
<dbReference type="InterPro" id="IPR011650">
    <property type="entry name" value="Peptidase_M20_dimer"/>
</dbReference>
<keyword evidence="7" id="KW-0482">Metalloprotease</keyword>
<dbReference type="PRINTS" id="PR00934">
    <property type="entry name" value="XHISDIPTASE"/>
</dbReference>
<gene>
    <name evidence="10" type="ORF">CLEI1391_LOCUS21429</name>
</gene>
<accession>A0A7S0X1R1</accession>
<evidence type="ECO:0000256" key="5">
    <source>
        <dbReference type="ARBA" id="ARBA00022801"/>
    </source>
</evidence>
<dbReference type="InterPro" id="IPR002933">
    <property type="entry name" value="Peptidase_M20"/>
</dbReference>
<evidence type="ECO:0000256" key="2">
    <source>
        <dbReference type="ARBA" id="ARBA00001947"/>
    </source>
</evidence>
<dbReference type="GO" id="GO:0046872">
    <property type="term" value="F:metal ion binding"/>
    <property type="evidence" value="ECO:0007669"/>
    <property type="project" value="UniProtKB-KW"/>
</dbReference>
<dbReference type="GO" id="GO:0006508">
    <property type="term" value="P:proteolysis"/>
    <property type="evidence" value="ECO:0007669"/>
    <property type="project" value="UniProtKB-KW"/>
</dbReference>
<dbReference type="FunFam" id="3.40.630.10:FF:000015">
    <property type="entry name" value="Aminoacyl-histidine dipeptidase PepD"/>
    <property type="match status" value="1"/>
</dbReference>
<keyword evidence="3" id="KW-0645">Protease</keyword>
<evidence type="ECO:0000256" key="6">
    <source>
        <dbReference type="ARBA" id="ARBA00022833"/>
    </source>
</evidence>
<dbReference type="GO" id="GO:0070573">
    <property type="term" value="F:metallodipeptidase activity"/>
    <property type="evidence" value="ECO:0007669"/>
    <property type="project" value="TreeGrafter"/>
</dbReference>
<keyword evidence="6" id="KW-0862">Zinc</keyword>
<dbReference type="PANTHER" id="PTHR43501">
    <property type="entry name" value="CYTOSOL NON-SPECIFIC DIPEPTIDASE"/>
    <property type="match status" value="1"/>
</dbReference>
<keyword evidence="8" id="KW-0170">Cobalt</keyword>
<dbReference type="Gene3D" id="3.40.630.10">
    <property type="entry name" value="Zn peptidases"/>
    <property type="match status" value="2"/>
</dbReference>
<reference evidence="10" key="1">
    <citation type="submission" date="2021-01" db="EMBL/GenBank/DDBJ databases">
        <authorList>
            <person name="Corre E."/>
            <person name="Pelletier E."/>
            <person name="Niang G."/>
            <person name="Scheremetjew M."/>
            <person name="Finn R."/>
            <person name="Kale V."/>
            <person name="Holt S."/>
            <person name="Cochrane G."/>
            <person name="Meng A."/>
            <person name="Brown T."/>
            <person name="Cohen L."/>
        </authorList>
    </citation>
    <scope>NUCLEOTIDE SEQUENCE</scope>
    <source>
        <strain evidence="10">SAG 11-49</strain>
    </source>
</reference>
<evidence type="ECO:0000313" key="10">
    <source>
        <dbReference type="EMBL" id="CAD8697242.1"/>
    </source>
</evidence>
<sequence length="508" mass="52768">MATATSADPAIAGLTPEPVWTYFAGLSKIPRPSKHEQAVMSWLVDFAQTRGLEHKQDSVGNLVIKRPGSGGGEGAQPVAIQGHVDMVCEKNNDVTHDFYKDPIRLVREGDWLKADGTTLGADNGIGVATALALLDAPKTTRLPPIEALFTVDEETGLTGAFGIGADLLTARTMLNLDTEDWGEVFIGCAGGGDAKLWLDIGLGPAPAGAAAYELKLGGLLGGHSGLNIHEGRGNAVQLLARTLRSLTAAVPGARVAALSGGDKRNAIAREARATLLLAPGDVAAAQQVVAARLSEYVAEYGTLEKDMFMRLEASPAPAPATVIEPSGLSRLLALVCTLPHGPLKFSHAVAGLVETSNNVASIHPQPASSPSSSPSSPAKYLVVTSTRSSLSPALEAVRDTIAQAAELAGAAMERGKAYPGWAPNPASRVLQITQACYSELSGGQQAKVGAIHAGLECGILGEKYPGMDTVSFGPTIKGAHSPDERVQISTVEPFWKLTLAVLDKLARA</sequence>
<dbReference type="PANTHER" id="PTHR43501:SF1">
    <property type="entry name" value="CYTOSOL NON-SPECIFIC DIPEPTIDASE"/>
    <property type="match status" value="1"/>
</dbReference>
<dbReference type="FunFam" id="3.40.630.10:FF:000018">
    <property type="entry name" value="Aminoacyl-histidine dipeptidase PepD"/>
    <property type="match status" value="1"/>
</dbReference>
<evidence type="ECO:0000259" key="9">
    <source>
        <dbReference type="Pfam" id="PF07687"/>
    </source>
</evidence>
<evidence type="ECO:0000256" key="4">
    <source>
        <dbReference type="ARBA" id="ARBA00022723"/>
    </source>
</evidence>
<comment type="cofactor">
    <cofactor evidence="1">
        <name>Co(2+)</name>
        <dbReference type="ChEBI" id="CHEBI:48828"/>
    </cofactor>
</comment>
<evidence type="ECO:0000256" key="7">
    <source>
        <dbReference type="ARBA" id="ARBA00023049"/>
    </source>
</evidence>
<dbReference type="Pfam" id="PF07687">
    <property type="entry name" value="M20_dimer"/>
    <property type="match status" value="1"/>
</dbReference>
<feature type="domain" description="Peptidase M20 dimerisation" evidence="9">
    <location>
        <begin position="217"/>
        <end position="288"/>
    </location>
</feature>
<dbReference type="SUPFAM" id="SSF53187">
    <property type="entry name" value="Zn-dependent exopeptidases"/>
    <property type="match status" value="1"/>
</dbReference>
<comment type="cofactor">
    <cofactor evidence="2">
        <name>Zn(2+)</name>
        <dbReference type="ChEBI" id="CHEBI:29105"/>
    </cofactor>
</comment>
<dbReference type="PIRSF" id="PIRSF016599">
    <property type="entry name" value="Xaa-His_dipept"/>
    <property type="match status" value="1"/>
</dbReference>
<evidence type="ECO:0000256" key="3">
    <source>
        <dbReference type="ARBA" id="ARBA00022670"/>
    </source>
</evidence>
<dbReference type="NCBIfam" id="TIGR01893">
    <property type="entry name" value="aa-his-dipept"/>
    <property type="match status" value="1"/>
</dbReference>
<proteinExistence type="predicted"/>
<name>A0A7S0X1R1_9CHLO</name>
<evidence type="ECO:0000256" key="1">
    <source>
        <dbReference type="ARBA" id="ARBA00001941"/>
    </source>
</evidence>
<dbReference type="EMBL" id="HBFB01038054">
    <property type="protein sequence ID" value="CAD8697242.1"/>
    <property type="molecule type" value="Transcribed_RNA"/>
</dbReference>
<dbReference type="InterPro" id="IPR001160">
    <property type="entry name" value="Peptidase_M20C"/>
</dbReference>
<evidence type="ECO:0000256" key="8">
    <source>
        <dbReference type="ARBA" id="ARBA00023285"/>
    </source>
</evidence>
<protein>
    <recommendedName>
        <fullName evidence="9">Peptidase M20 dimerisation domain-containing protein</fullName>
    </recommendedName>
</protein>
<dbReference type="AlphaFoldDB" id="A0A7S0X1R1"/>
<keyword evidence="4" id="KW-0479">Metal-binding</keyword>